<evidence type="ECO:0000313" key="4">
    <source>
        <dbReference type="EMBL" id="PIR77478.1"/>
    </source>
</evidence>
<feature type="coiled-coil region" evidence="1">
    <location>
        <begin position="1"/>
        <end position="68"/>
    </location>
</feature>
<name>A0A2M6P1C6_9BACT</name>
<sequence>MARKNNDASELKSRLSEILNEVEELGSDEVGVVRDTLDEYLKRFSDRANEMKQDVQNKAIDVEKQTDEYVGEHPWHLAVYSIAIGVLMGLLLTKSSSKK</sequence>
<dbReference type="AlphaFoldDB" id="A0A2M6P1C6"/>
<keyword evidence="2" id="KW-0472">Membrane</keyword>
<keyword evidence="1" id="KW-0175">Coiled coil</keyword>
<evidence type="ECO:0000256" key="2">
    <source>
        <dbReference type="SAM" id="Phobius"/>
    </source>
</evidence>
<dbReference type="Pfam" id="PF19029">
    <property type="entry name" value="DUF883_C"/>
    <property type="match status" value="1"/>
</dbReference>
<feature type="transmembrane region" description="Helical" evidence="2">
    <location>
        <begin position="75"/>
        <end position="93"/>
    </location>
</feature>
<comment type="caution">
    <text evidence="4">The sequence shown here is derived from an EMBL/GenBank/DDBJ whole genome shotgun (WGS) entry which is preliminary data.</text>
</comment>
<evidence type="ECO:0000259" key="3">
    <source>
        <dbReference type="Pfam" id="PF19029"/>
    </source>
</evidence>
<keyword evidence="2" id="KW-0812">Transmembrane</keyword>
<dbReference type="InterPro" id="IPR043605">
    <property type="entry name" value="DUF883_C"/>
</dbReference>
<accession>A0A2M6P1C6</accession>
<dbReference type="EMBL" id="PFBW01000100">
    <property type="protein sequence ID" value="PIR77478.1"/>
    <property type="molecule type" value="Genomic_DNA"/>
</dbReference>
<dbReference type="GO" id="GO:0043022">
    <property type="term" value="F:ribosome binding"/>
    <property type="evidence" value="ECO:0007669"/>
    <property type="project" value="InterPro"/>
</dbReference>
<evidence type="ECO:0000313" key="5">
    <source>
        <dbReference type="Proteomes" id="UP000228528"/>
    </source>
</evidence>
<dbReference type="PANTHER" id="PTHR35893">
    <property type="entry name" value="INNER MEMBRANE PROTEIN-RELATED"/>
    <property type="match status" value="1"/>
</dbReference>
<dbReference type="Proteomes" id="UP000228528">
    <property type="component" value="Unassembled WGS sequence"/>
</dbReference>
<protein>
    <recommendedName>
        <fullName evidence="3">DUF883 domain-containing protein</fullName>
    </recommendedName>
</protein>
<keyword evidence="2" id="KW-1133">Transmembrane helix</keyword>
<dbReference type="PANTHER" id="PTHR35893:SF3">
    <property type="entry name" value="INNER MEMBRANE PROTEIN"/>
    <property type="match status" value="1"/>
</dbReference>
<evidence type="ECO:0000256" key="1">
    <source>
        <dbReference type="SAM" id="Coils"/>
    </source>
</evidence>
<feature type="domain" description="DUF883" evidence="3">
    <location>
        <begin position="66"/>
        <end position="93"/>
    </location>
</feature>
<dbReference type="InterPro" id="IPR010279">
    <property type="entry name" value="YqjD/ElaB"/>
</dbReference>
<reference evidence="5" key="1">
    <citation type="submission" date="2017-09" db="EMBL/GenBank/DDBJ databases">
        <title>Depth-based differentiation of microbial function through sediment-hosted aquifers and enrichment of novel symbionts in the deep terrestrial subsurface.</title>
        <authorList>
            <person name="Probst A.J."/>
            <person name="Ladd B."/>
            <person name="Jarett J.K."/>
            <person name="Geller-Mcgrath D.E."/>
            <person name="Sieber C.M.K."/>
            <person name="Emerson J.B."/>
            <person name="Anantharaman K."/>
            <person name="Thomas B.C."/>
            <person name="Malmstrom R."/>
            <person name="Stieglmeier M."/>
            <person name="Klingl A."/>
            <person name="Woyke T."/>
            <person name="Ryan C.M."/>
            <person name="Banfield J.F."/>
        </authorList>
    </citation>
    <scope>NUCLEOTIDE SEQUENCE [LARGE SCALE GENOMIC DNA]</scope>
</reference>
<gene>
    <name evidence="4" type="ORF">COU30_02250</name>
</gene>
<organism evidence="4 5">
    <name type="scientific">Candidatus Magasanikbacteria bacterium CG10_big_fil_rev_8_21_14_0_10_38_6</name>
    <dbReference type="NCBI Taxonomy" id="1974647"/>
    <lineage>
        <taxon>Bacteria</taxon>
        <taxon>Candidatus Magasanikiibacteriota</taxon>
    </lineage>
</organism>
<proteinExistence type="predicted"/>